<dbReference type="SUPFAM" id="SSF51126">
    <property type="entry name" value="Pectin lyase-like"/>
    <property type="match status" value="1"/>
</dbReference>
<evidence type="ECO:0000256" key="5">
    <source>
        <dbReference type="ARBA" id="ARBA00022729"/>
    </source>
</evidence>
<dbReference type="GO" id="GO:0016837">
    <property type="term" value="F:carbon-oxygen lyase activity, acting on polysaccharides"/>
    <property type="evidence" value="ECO:0007669"/>
    <property type="project" value="TreeGrafter"/>
</dbReference>
<dbReference type="GO" id="GO:0005576">
    <property type="term" value="C:extracellular region"/>
    <property type="evidence" value="ECO:0007669"/>
    <property type="project" value="UniProtKB-SubCell"/>
</dbReference>
<dbReference type="InterPro" id="IPR039448">
    <property type="entry name" value="Beta_helix"/>
</dbReference>
<dbReference type="NCBIfam" id="TIGR02937">
    <property type="entry name" value="sigma70-ECF"/>
    <property type="match status" value="1"/>
</dbReference>
<dbReference type="InterPro" id="IPR014284">
    <property type="entry name" value="RNA_pol_sigma-70_dom"/>
</dbReference>
<evidence type="ECO:0000313" key="13">
    <source>
        <dbReference type="Proteomes" id="UP000677152"/>
    </source>
</evidence>
<dbReference type="GO" id="GO:0046872">
    <property type="term" value="F:metal ion binding"/>
    <property type="evidence" value="ECO:0007669"/>
    <property type="project" value="UniProtKB-KW"/>
</dbReference>
<evidence type="ECO:0000313" key="12">
    <source>
        <dbReference type="EMBL" id="QUF05402.1"/>
    </source>
</evidence>
<dbReference type="InterPro" id="IPR011050">
    <property type="entry name" value="Pectin_lyase_fold/virulence"/>
</dbReference>
<dbReference type="InterPro" id="IPR012334">
    <property type="entry name" value="Pectin_lyas_fold"/>
</dbReference>
<feature type="region of interest" description="Disordered" evidence="9">
    <location>
        <begin position="659"/>
        <end position="694"/>
    </location>
</feature>
<evidence type="ECO:0000256" key="8">
    <source>
        <dbReference type="ARBA" id="ARBA00038263"/>
    </source>
</evidence>
<feature type="compositionally biased region" description="Basic and acidic residues" evidence="9">
    <location>
        <begin position="659"/>
        <end position="669"/>
    </location>
</feature>
<keyword evidence="5" id="KW-0732">Signal</keyword>
<accession>A0AA45R4Y6</accession>
<evidence type="ECO:0000256" key="2">
    <source>
        <dbReference type="ARBA" id="ARBA00004613"/>
    </source>
</evidence>
<dbReference type="Gene3D" id="2.160.20.10">
    <property type="entry name" value="Single-stranded right-handed beta-helix, Pectin lyase-like"/>
    <property type="match status" value="1"/>
</dbReference>
<evidence type="ECO:0000256" key="6">
    <source>
        <dbReference type="ARBA" id="ARBA00022837"/>
    </source>
</evidence>
<proteinExistence type="inferred from homology"/>
<sequence>MDALVDAQVVLAAQAGDPDAVRELVSSALPLVHNVVARALPGDADAEDVAQETMIRVVRHVGDLKDPERFRAWLVTTTIRQVRDHVRGRRPALPLDELPETAAPGQDLAERTANRMGQVAESREVLDATRWLAPADRELFSLWWQEVNGLLSRAEVAGALRLSVPHTAVRVQRMRERLLLARTALRAWRAVPRCPELSACGGVDGGDRWFKRATKHVRGCARCLDVGAPRFPAEYFAAQAGLLLVPAGLQAAVSALPQGVAPSAGGALKVVAGYASGKPLAAALPAAGLITAVALAVYLIPLPGQPDPPTELTLPTATGRSTPDTPTGTPPASSTAPPTTATPISFFVSPRGSDGAAGTEQDPFATLGRAAAVARPGQTIYLKDGIHRPTEAVELTASGTPDKPITLAAAPGDHVILDASQVGARPMLTVRGAHWVVRDLEVIKGPAGAVACASCSGSTFQRLSLHDNLGTGLAFSGAASGNLVVDGDFHHNRDAEGREADGLAFTTGAGEGNAVRGCRAYDNVDDGISLGAFAGKVNLDSNWAYGNGINRWGFPRALGSGHGFDLGTGGPHAVLRSAAWKNNGDGFTSAGRAGHELSGSSAFRNAGDGFALRDAPARLRDNLALGNREQALLGDGAVARGNTWNEQGWGGDVLREVDPASAEGERRADGSLPATSFLVNTKDPRVGAPMTGAG</sequence>
<evidence type="ECO:0000256" key="1">
    <source>
        <dbReference type="ARBA" id="ARBA00001913"/>
    </source>
</evidence>
<evidence type="ECO:0000259" key="11">
    <source>
        <dbReference type="Pfam" id="PF13229"/>
    </source>
</evidence>
<dbReference type="GO" id="GO:0006352">
    <property type="term" value="P:DNA-templated transcription initiation"/>
    <property type="evidence" value="ECO:0007669"/>
    <property type="project" value="InterPro"/>
</dbReference>
<dbReference type="InterPro" id="IPR006626">
    <property type="entry name" value="PbH1"/>
</dbReference>
<dbReference type="EMBL" id="CP073249">
    <property type="protein sequence ID" value="QUF05402.1"/>
    <property type="molecule type" value="Genomic_DNA"/>
</dbReference>
<keyword evidence="7" id="KW-0456">Lyase</keyword>
<feature type="domain" description="Right handed beta helix" evidence="11">
    <location>
        <begin position="434"/>
        <end position="548"/>
    </location>
</feature>
<dbReference type="InterPro" id="IPR013325">
    <property type="entry name" value="RNA_pol_sigma_r2"/>
</dbReference>
<dbReference type="PANTHER" id="PTHR40088:SF1">
    <property type="entry name" value="PECTATE LYASE PEL9"/>
    <property type="match status" value="1"/>
</dbReference>
<reference evidence="12" key="1">
    <citation type="submission" date="2021-04" db="EMBL/GenBank/DDBJ databases">
        <title>Genomic sequence of Actinosynnema pretiosum subsp. pretiosum ATCC 31280 (C-14919).</title>
        <authorList>
            <person name="Bai L."/>
            <person name="Wang X."/>
            <person name="Xiao Y."/>
        </authorList>
    </citation>
    <scope>NUCLEOTIDE SEQUENCE</scope>
    <source>
        <strain evidence="12">ATCC 31280</strain>
    </source>
</reference>
<protein>
    <submittedName>
        <fullName evidence="12">Sigma-70 family RNA polymerase sigma factor</fullName>
    </submittedName>
</protein>
<evidence type="ECO:0000256" key="9">
    <source>
        <dbReference type="SAM" id="MobiDB-lite"/>
    </source>
</evidence>
<evidence type="ECO:0000256" key="4">
    <source>
        <dbReference type="ARBA" id="ARBA00022723"/>
    </source>
</evidence>
<dbReference type="SMART" id="SM00710">
    <property type="entry name" value="PbH1"/>
    <property type="match status" value="5"/>
</dbReference>
<evidence type="ECO:0000259" key="10">
    <source>
        <dbReference type="Pfam" id="PF04542"/>
    </source>
</evidence>
<dbReference type="AlphaFoldDB" id="A0AA45R4Y6"/>
<feature type="region of interest" description="Disordered" evidence="9">
    <location>
        <begin position="308"/>
        <end position="360"/>
    </location>
</feature>
<organism evidence="12 13">
    <name type="scientific">Actinosynnema pretiosum subsp. pretiosum</name>
    <dbReference type="NCBI Taxonomy" id="103721"/>
    <lineage>
        <taxon>Bacteria</taxon>
        <taxon>Bacillati</taxon>
        <taxon>Actinomycetota</taxon>
        <taxon>Actinomycetes</taxon>
        <taxon>Pseudonocardiales</taxon>
        <taxon>Pseudonocardiaceae</taxon>
        <taxon>Actinosynnema</taxon>
    </lineage>
</organism>
<feature type="domain" description="RNA polymerase sigma-70 region 2" evidence="10">
    <location>
        <begin position="24"/>
        <end position="90"/>
    </location>
</feature>
<name>A0AA45R4Y6_9PSEU</name>
<dbReference type="PANTHER" id="PTHR40088">
    <property type="entry name" value="PECTATE LYASE (EUROFUNG)"/>
    <property type="match status" value="1"/>
</dbReference>
<dbReference type="Pfam" id="PF13229">
    <property type="entry name" value="Beta_helix"/>
    <property type="match status" value="1"/>
</dbReference>
<keyword evidence="6" id="KW-0106">Calcium</keyword>
<evidence type="ECO:0000256" key="7">
    <source>
        <dbReference type="ARBA" id="ARBA00023239"/>
    </source>
</evidence>
<keyword evidence="3" id="KW-0964">Secreted</keyword>
<comment type="similarity">
    <text evidence="8">Belongs to the polysaccharide lyase 9 family.</text>
</comment>
<dbReference type="Pfam" id="PF04542">
    <property type="entry name" value="Sigma70_r2"/>
    <property type="match status" value="1"/>
</dbReference>
<dbReference type="InterPro" id="IPR052052">
    <property type="entry name" value="Polysaccharide_Lyase_9"/>
</dbReference>
<comment type="cofactor">
    <cofactor evidence="1">
        <name>Ca(2+)</name>
        <dbReference type="ChEBI" id="CHEBI:29108"/>
    </cofactor>
</comment>
<dbReference type="Gene3D" id="1.10.1740.10">
    <property type="match status" value="1"/>
</dbReference>
<dbReference type="GO" id="GO:0003700">
    <property type="term" value="F:DNA-binding transcription factor activity"/>
    <property type="evidence" value="ECO:0007669"/>
    <property type="project" value="InterPro"/>
</dbReference>
<comment type="subcellular location">
    <subcellularLocation>
        <location evidence="2">Secreted</location>
    </subcellularLocation>
</comment>
<keyword evidence="4" id="KW-0479">Metal-binding</keyword>
<gene>
    <name evidence="12" type="ORF">KCV87_04675</name>
</gene>
<dbReference type="SUPFAM" id="SSF88946">
    <property type="entry name" value="Sigma2 domain of RNA polymerase sigma factors"/>
    <property type="match status" value="1"/>
</dbReference>
<dbReference type="InterPro" id="IPR007627">
    <property type="entry name" value="RNA_pol_sigma70_r2"/>
</dbReference>
<evidence type="ECO:0000256" key="3">
    <source>
        <dbReference type="ARBA" id="ARBA00022525"/>
    </source>
</evidence>
<dbReference type="Proteomes" id="UP000677152">
    <property type="component" value="Chromosome"/>
</dbReference>
<feature type="compositionally biased region" description="Low complexity" evidence="9">
    <location>
        <begin position="321"/>
        <end position="343"/>
    </location>
</feature>